<organism evidence="3 4">
    <name type="scientific">Favolaschia claudopus</name>
    <dbReference type="NCBI Taxonomy" id="2862362"/>
    <lineage>
        <taxon>Eukaryota</taxon>
        <taxon>Fungi</taxon>
        <taxon>Dikarya</taxon>
        <taxon>Basidiomycota</taxon>
        <taxon>Agaricomycotina</taxon>
        <taxon>Agaricomycetes</taxon>
        <taxon>Agaricomycetidae</taxon>
        <taxon>Agaricales</taxon>
        <taxon>Marasmiineae</taxon>
        <taxon>Mycenaceae</taxon>
        <taxon>Favolaschia</taxon>
    </lineage>
</organism>
<feature type="compositionally biased region" description="Low complexity" evidence="2">
    <location>
        <begin position="310"/>
        <end position="327"/>
    </location>
</feature>
<evidence type="ECO:0000313" key="4">
    <source>
        <dbReference type="Proteomes" id="UP001362999"/>
    </source>
</evidence>
<feature type="compositionally biased region" description="Basic and acidic residues" evidence="2">
    <location>
        <begin position="337"/>
        <end position="349"/>
    </location>
</feature>
<sequence>MGPHKKDRQLLEAIIAEKDAELENIRVLLETQTANYVAAKSRLELALNTLDSVQAQHASELAAEIKAKERLRDALTRYSDVAKIAELERDNLRDAVIELAEKIELSKDDLTSWSHSRIKITRNLEPLEPMGTETLGSALRSDLWAYASGVIALLRSSLASECRAHTETRKAARARIALLEAQVARLDAELQQCITHAGPSFSRASGSRHILPSEIPEIPPSPPPMPTNVTNATLHRSLAHNVLLEEEVEKLAALLEEARLEAAQVSSPPGARQTASSSTTHPPVLGPDIGSRNADRQNTRLGEPSRWRSKSGSQRRSASSAPSGPQRLSPPNEPTLDPDRTIRPDPRIARSFHTEDIHASLDREIAALGAKIEKLHTEKEIILAQVQAESSSQLDDSITPHPQTLLSELSQQRGVSANEAPPTSPLRSLSLPLPIERPPGSSPQVPAPAPLLEDYDGSMSMDLATPLLPTVLLPALAGPSTLPPPPFQFTPQPLQLPSTEISPLDLRAHYQLPGAAHNSPLSPADSSPPQQSGEEAVQELMGIVATSRRRGS</sequence>
<feature type="compositionally biased region" description="Low complexity" evidence="2">
    <location>
        <begin position="489"/>
        <end position="499"/>
    </location>
</feature>
<accession>A0AAW0E8T4</accession>
<feature type="coiled-coil region" evidence="1">
    <location>
        <begin position="82"/>
        <end position="109"/>
    </location>
</feature>
<feature type="region of interest" description="Disordered" evidence="2">
    <location>
        <begin position="198"/>
        <end position="228"/>
    </location>
</feature>
<evidence type="ECO:0000256" key="2">
    <source>
        <dbReference type="SAM" id="MobiDB-lite"/>
    </source>
</evidence>
<dbReference type="EMBL" id="JAWWNJ010000002">
    <property type="protein sequence ID" value="KAK7061827.1"/>
    <property type="molecule type" value="Genomic_DNA"/>
</dbReference>
<feature type="region of interest" description="Disordered" evidence="2">
    <location>
        <begin position="483"/>
        <end position="540"/>
    </location>
</feature>
<keyword evidence="4" id="KW-1185">Reference proteome</keyword>
<feature type="coiled-coil region" evidence="1">
    <location>
        <begin position="162"/>
        <end position="189"/>
    </location>
</feature>
<name>A0AAW0E8T4_9AGAR</name>
<feature type="compositionally biased region" description="Low complexity" evidence="2">
    <location>
        <begin position="425"/>
        <end position="434"/>
    </location>
</feature>
<evidence type="ECO:0000313" key="3">
    <source>
        <dbReference type="EMBL" id="KAK7061827.1"/>
    </source>
</evidence>
<feature type="compositionally biased region" description="Polar residues" evidence="2">
    <location>
        <begin position="519"/>
        <end position="533"/>
    </location>
</feature>
<comment type="caution">
    <text evidence="3">The sequence shown here is derived from an EMBL/GenBank/DDBJ whole genome shotgun (WGS) entry which is preliminary data.</text>
</comment>
<feature type="region of interest" description="Disordered" evidence="2">
    <location>
        <begin position="412"/>
        <end position="451"/>
    </location>
</feature>
<gene>
    <name evidence="3" type="ORF">R3P38DRAFT_2831780</name>
</gene>
<dbReference type="Proteomes" id="UP001362999">
    <property type="component" value="Unassembled WGS sequence"/>
</dbReference>
<feature type="compositionally biased region" description="Pro residues" evidence="2">
    <location>
        <begin position="435"/>
        <end position="449"/>
    </location>
</feature>
<feature type="compositionally biased region" description="Pro residues" evidence="2">
    <location>
        <begin position="217"/>
        <end position="226"/>
    </location>
</feature>
<evidence type="ECO:0000256" key="1">
    <source>
        <dbReference type="SAM" id="Coils"/>
    </source>
</evidence>
<dbReference type="AlphaFoldDB" id="A0AAW0E8T4"/>
<keyword evidence="1" id="KW-0175">Coiled coil</keyword>
<proteinExistence type="predicted"/>
<feature type="region of interest" description="Disordered" evidence="2">
    <location>
        <begin position="264"/>
        <end position="349"/>
    </location>
</feature>
<protein>
    <submittedName>
        <fullName evidence="3">Uncharacterized protein</fullName>
    </submittedName>
</protein>
<reference evidence="3 4" key="1">
    <citation type="journal article" date="2024" name="J Genomics">
        <title>Draft genome sequencing and assembly of Favolaschia claudopus CIRM-BRFM 2984 isolated from oak limbs.</title>
        <authorList>
            <person name="Navarro D."/>
            <person name="Drula E."/>
            <person name="Chaduli D."/>
            <person name="Cazenave R."/>
            <person name="Ahrendt S."/>
            <person name="Wang J."/>
            <person name="Lipzen A."/>
            <person name="Daum C."/>
            <person name="Barry K."/>
            <person name="Grigoriev I.V."/>
            <person name="Favel A."/>
            <person name="Rosso M.N."/>
            <person name="Martin F."/>
        </authorList>
    </citation>
    <scope>NUCLEOTIDE SEQUENCE [LARGE SCALE GENOMIC DNA]</scope>
    <source>
        <strain evidence="3 4">CIRM-BRFM 2984</strain>
    </source>
</reference>
<feature type="compositionally biased region" description="Basic and acidic residues" evidence="2">
    <location>
        <begin position="293"/>
        <end position="306"/>
    </location>
</feature>